<accession>A0A8R7VGF3</accession>
<reference evidence="1" key="3">
    <citation type="submission" date="2022-06" db="UniProtKB">
        <authorList>
            <consortium name="EnsemblPlants"/>
        </authorList>
    </citation>
    <scope>IDENTIFICATION</scope>
</reference>
<evidence type="ECO:0000313" key="1">
    <source>
        <dbReference type="EnsemblPlants" id="TuG1812U0000080700.01.T01"/>
    </source>
</evidence>
<reference evidence="2" key="1">
    <citation type="journal article" date="2013" name="Nature">
        <title>Draft genome of the wheat A-genome progenitor Triticum urartu.</title>
        <authorList>
            <person name="Ling H.Q."/>
            <person name="Zhao S."/>
            <person name="Liu D."/>
            <person name="Wang J."/>
            <person name="Sun H."/>
            <person name="Zhang C."/>
            <person name="Fan H."/>
            <person name="Li D."/>
            <person name="Dong L."/>
            <person name="Tao Y."/>
            <person name="Gao C."/>
            <person name="Wu H."/>
            <person name="Li Y."/>
            <person name="Cui Y."/>
            <person name="Guo X."/>
            <person name="Zheng S."/>
            <person name="Wang B."/>
            <person name="Yu K."/>
            <person name="Liang Q."/>
            <person name="Yang W."/>
            <person name="Lou X."/>
            <person name="Chen J."/>
            <person name="Feng M."/>
            <person name="Jian J."/>
            <person name="Zhang X."/>
            <person name="Luo G."/>
            <person name="Jiang Y."/>
            <person name="Liu J."/>
            <person name="Wang Z."/>
            <person name="Sha Y."/>
            <person name="Zhang B."/>
            <person name="Wu H."/>
            <person name="Tang D."/>
            <person name="Shen Q."/>
            <person name="Xue P."/>
            <person name="Zou S."/>
            <person name="Wang X."/>
            <person name="Liu X."/>
            <person name="Wang F."/>
            <person name="Yang Y."/>
            <person name="An X."/>
            <person name="Dong Z."/>
            <person name="Zhang K."/>
            <person name="Zhang X."/>
            <person name="Luo M.C."/>
            <person name="Dvorak J."/>
            <person name="Tong Y."/>
            <person name="Wang J."/>
            <person name="Yang H."/>
            <person name="Li Z."/>
            <person name="Wang D."/>
            <person name="Zhang A."/>
            <person name="Wang J."/>
        </authorList>
    </citation>
    <scope>NUCLEOTIDE SEQUENCE</scope>
    <source>
        <strain evidence="2">cv. G1812</strain>
    </source>
</reference>
<dbReference type="Proteomes" id="UP000015106">
    <property type="component" value="Chromosome 5"/>
</dbReference>
<evidence type="ECO:0000313" key="2">
    <source>
        <dbReference type="Proteomes" id="UP000015106"/>
    </source>
</evidence>
<dbReference type="EnsemblPlants" id="TuG1812U0000080700.01.T01">
    <property type="protein sequence ID" value="TuG1812U0000080700.01.T01"/>
    <property type="gene ID" value="TuG1812U0000080700.01"/>
</dbReference>
<organism evidence="1 2">
    <name type="scientific">Triticum urartu</name>
    <name type="common">Red wild einkorn</name>
    <name type="synonym">Crithodium urartu</name>
    <dbReference type="NCBI Taxonomy" id="4572"/>
    <lineage>
        <taxon>Eukaryota</taxon>
        <taxon>Viridiplantae</taxon>
        <taxon>Streptophyta</taxon>
        <taxon>Embryophyta</taxon>
        <taxon>Tracheophyta</taxon>
        <taxon>Spermatophyta</taxon>
        <taxon>Magnoliopsida</taxon>
        <taxon>Liliopsida</taxon>
        <taxon>Poales</taxon>
        <taxon>Poaceae</taxon>
        <taxon>BOP clade</taxon>
        <taxon>Pooideae</taxon>
        <taxon>Triticodae</taxon>
        <taxon>Triticeae</taxon>
        <taxon>Triticinae</taxon>
        <taxon>Triticum</taxon>
    </lineage>
</organism>
<keyword evidence="2" id="KW-1185">Reference proteome</keyword>
<dbReference type="AlphaFoldDB" id="A0A8R7VGF3"/>
<reference evidence="1" key="2">
    <citation type="submission" date="2018-03" db="EMBL/GenBank/DDBJ databases">
        <title>The Triticum urartu genome reveals the dynamic nature of wheat genome evolution.</title>
        <authorList>
            <person name="Ling H."/>
            <person name="Ma B."/>
            <person name="Shi X."/>
            <person name="Liu H."/>
            <person name="Dong L."/>
            <person name="Sun H."/>
            <person name="Cao Y."/>
            <person name="Gao Q."/>
            <person name="Zheng S."/>
            <person name="Li Y."/>
            <person name="Yu Y."/>
            <person name="Du H."/>
            <person name="Qi M."/>
            <person name="Li Y."/>
            <person name="Yu H."/>
            <person name="Cui Y."/>
            <person name="Wang N."/>
            <person name="Chen C."/>
            <person name="Wu H."/>
            <person name="Zhao Y."/>
            <person name="Zhang J."/>
            <person name="Li Y."/>
            <person name="Zhou W."/>
            <person name="Zhang B."/>
            <person name="Hu W."/>
            <person name="Eijk M."/>
            <person name="Tang J."/>
            <person name="Witsenboer H."/>
            <person name="Zhao S."/>
            <person name="Li Z."/>
            <person name="Zhang A."/>
            <person name="Wang D."/>
            <person name="Liang C."/>
        </authorList>
    </citation>
    <scope>NUCLEOTIDE SEQUENCE [LARGE SCALE GENOMIC DNA]</scope>
    <source>
        <strain evidence="1">cv. G1812</strain>
    </source>
</reference>
<dbReference type="Gramene" id="TuG1812U0000080700.01.T01">
    <property type="protein sequence ID" value="TuG1812U0000080700.01.T01"/>
    <property type="gene ID" value="TuG1812U0000080700.01"/>
</dbReference>
<sequence>MKRACVCIRSVVVEKPEKNISLRSEGFAVDKLTGLSTPNNGVDPLTCGFCWYQEKEVPFNLQELCQWQCAFLDNDVVLHVCKMQRVKSAQEGILQAAPNPILWDRMLGAKLQQYFHLQQQTLVELTHVSIRHEALEFAEKVLTLRGHHGTCTCQKHQVQNFVACFHPMISQHDIKFQGTIGAHMLLPQNQFPIYFLFQSHEWDQCKVRLHSYSIYYCPNHLS</sequence>
<name>A0A8R7VGF3_TRIUA</name>
<proteinExistence type="predicted"/>
<protein>
    <submittedName>
        <fullName evidence="1">Uncharacterized protein</fullName>
    </submittedName>
</protein>